<evidence type="ECO:0000313" key="1">
    <source>
        <dbReference type="EMBL" id="KAI5682116.1"/>
    </source>
</evidence>
<accession>A0ACC0CB04</accession>
<comment type="caution">
    <text evidence="1">The sequence shown here is derived from an EMBL/GenBank/DDBJ whole genome shotgun (WGS) entry which is preliminary data.</text>
</comment>
<dbReference type="EMBL" id="CM044701">
    <property type="protein sequence ID" value="KAI5682116.1"/>
    <property type="molecule type" value="Genomic_DNA"/>
</dbReference>
<gene>
    <name evidence="1" type="ORF">M9H77_03344</name>
</gene>
<reference evidence="2" key="1">
    <citation type="journal article" date="2023" name="Nat. Plants">
        <title>Single-cell RNA sequencing provides a high-resolution roadmap for understanding the multicellular compartmentation of specialized metabolism.</title>
        <authorList>
            <person name="Sun S."/>
            <person name="Shen X."/>
            <person name="Li Y."/>
            <person name="Li Y."/>
            <person name="Wang S."/>
            <person name="Li R."/>
            <person name="Zhang H."/>
            <person name="Shen G."/>
            <person name="Guo B."/>
            <person name="Wei J."/>
            <person name="Xu J."/>
            <person name="St-Pierre B."/>
            <person name="Chen S."/>
            <person name="Sun C."/>
        </authorList>
    </citation>
    <scope>NUCLEOTIDE SEQUENCE [LARGE SCALE GENOMIC DNA]</scope>
</reference>
<keyword evidence="2" id="KW-1185">Reference proteome</keyword>
<sequence length="175" mass="19316">MYLDRASLKKFGLLFLGRDAWPGRVDLCYKYLSFNFGVALILEQSPTSIFSTCLLLLHNRVSDSATALKDSSAGAASWLQRLTAPLALDLVSFIKSSPFCCCPYRCCCRSTSPQLTRCSLPLTAARGRYHHSSRTARSLAVVQPLLFVTIAAARFGRRCSLLAARSPPLVVFRSF</sequence>
<name>A0ACC0CB04_CATRO</name>
<dbReference type="Proteomes" id="UP001060085">
    <property type="component" value="Linkage Group LG01"/>
</dbReference>
<protein>
    <submittedName>
        <fullName evidence="1">Uncharacterized protein</fullName>
    </submittedName>
</protein>
<evidence type="ECO:0000313" key="2">
    <source>
        <dbReference type="Proteomes" id="UP001060085"/>
    </source>
</evidence>
<proteinExistence type="predicted"/>
<organism evidence="1 2">
    <name type="scientific">Catharanthus roseus</name>
    <name type="common">Madagascar periwinkle</name>
    <name type="synonym">Vinca rosea</name>
    <dbReference type="NCBI Taxonomy" id="4058"/>
    <lineage>
        <taxon>Eukaryota</taxon>
        <taxon>Viridiplantae</taxon>
        <taxon>Streptophyta</taxon>
        <taxon>Embryophyta</taxon>
        <taxon>Tracheophyta</taxon>
        <taxon>Spermatophyta</taxon>
        <taxon>Magnoliopsida</taxon>
        <taxon>eudicotyledons</taxon>
        <taxon>Gunneridae</taxon>
        <taxon>Pentapetalae</taxon>
        <taxon>asterids</taxon>
        <taxon>lamiids</taxon>
        <taxon>Gentianales</taxon>
        <taxon>Apocynaceae</taxon>
        <taxon>Rauvolfioideae</taxon>
        <taxon>Vinceae</taxon>
        <taxon>Catharanthinae</taxon>
        <taxon>Catharanthus</taxon>
    </lineage>
</organism>